<keyword evidence="1" id="KW-0479">Metal-binding</keyword>
<dbReference type="InterPro" id="IPR032350">
    <property type="entry name" value="Nbr1_FW"/>
</dbReference>
<dbReference type="InterPro" id="IPR043145">
    <property type="entry name" value="Znf_ZZ_sf"/>
</dbReference>
<sequence length="1079" mass="118394">MMPGPSAQLSMDTPITVKVAVNGHLEKLLIPLRDLGAEELINKLRFLLGIEPHQNAIFERYSDSVGGFITLDPTNADAFKSLFRAAKSKMRLRLRATVTPPANDLGLIKRNALMNPTSSSVGGQLISDLTHRSMGRGVFEFRDARQQQIANTASNARNTSPVNDNQQEVKLVAAEALDADRTDNDKDFVDALDKSWVVCCNECDKRLNDVHYHCSICDDGDYDLCEDCVDDGKMCHGSSHWLIKRYIRDGKVYSSSVERLPGRIKEKNVILSAEPSRTCNNCIGVHPEREFVTCTTCDDFDLCIDCHLKNQHGHHPGHGFKPATPATDLSSVATWMLGPNRNKCHSSTLCDGCDKTVRGVRHKCLDCPDWDFCDECIGKAKDLHPGHRFVPIYIPLDTRPSNYVRHFGIYCDGPLCTKKKKGQWYITGPRYKCAICHDTDFCASCEALPNNKHNPTHPMVMFKSPVRNVNITTENEDKRGNVRVLGDGLGHAPATAASEAKPSQPQQAPVKAKKPVEDNTLQDVDIAKFTPAPQLVLRPSLASQRQVLNEVSHAARKLTSDTPLNSYFVSEAIADGTEFAPRIRFTQTWTVANQGPIAWPAGCFVRFLGGDNMLNIGAPPFTADILQASKSNVINRSVQVGEIVTFSVTLQAPPRLGKSISYWQVRTPSDVSFGCRLWCEINVKEPELKATSAANMSSPPSTSSTTNTSNATRKGPTEDHIPAFWRPGYNTHCPPRPLNAQKHMNAPFWCKRPSAAPVLRPSSSVPRASLPRLINMGQPAKFHDAPTSKAAADNARVIAPFPFVRPQQVQRAMDADQDTTRDAKATGDAALTEAEASAKALPSMRVGSDAFHEGRKHTYARLRDLVRDPAVYAALAKKDLNASPDRTVKHNEVKNETKDEVKSKKKVNDVKSEEQAKVKDGDEPKDENKVIDQAEAEAENNVNDQEVEPKTEMEKTKPKEAETKAEDVKPAIDRVVFPTLDKESPASSMQLKSAPPAYVTDEDGKVESTAEATSASAVNVGETIDSDAAAAPSTSSESNDDSGEEGDIEVLSAAEESDDFDTDEEYEILDACDSDISSQ</sequence>
<dbReference type="CDD" id="cd14947">
    <property type="entry name" value="NBR1_like"/>
    <property type="match status" value="1"/>
</dbReference>
<dbReference type="PROSITE" id="PS50135">
    <property type="entry name" value="ZF_ZZ_2"/>
    <property type="match status" value="1"/>
</dbReference>
<dbReference type="GO" id="GO:0008270">
    <property type="term" value="F:zinc ion binding"/>
    <property type="evidence" value="ECO:0007669"/>
    <property type="project" value="UniProtKB-KW"/>
</dbReference>
<feature type="region of interest" description="Disordered" evidence="5">
    <location>
        <begin position="690"/>
        <end position="723"/>
    </location>
</feature>
<evidence type="ECO:0000313" key="7">
    <source>
        <dbReference type="EMBL" id="KAF2862936.1"/>
    </source>
</evidence>
<evidence type="ECO:0000256" key="1">
    <source>
        <dbReference type="ARBA" id="ARBA00022723"/>
    </source>
</evidence>
<reference evidence="7" key="1">
    <citation type="journal article" date="2020" name="Stud. Mycol.">
        <title>101 Dothideomycetes genomes: a test case for predicting lifestyles and emergence of pathogens.</title>
        <authorList>
            <person name="Haridas S."/>
            <person name="Albert R."/>
            <person name="Binder M."/>
            <person name="Bloem J."/>
            <person name="Labutti K."/>
            <person name="Salamov A."/>
            <person name="Andreopoulos B."/>
            <person name="Baker S."/>
            <person name="Barry K."/>
            <person name="Bills G."/>
            <person name="Bluhm B."/>
            <person name="Cannon C."/>
            <person name="Castanera R."/>
            <person name="Culley D."/>
            <person name="Daum C."/>
            <person name="Ezra D."/>
            <person name="Gonzalez J."/>
            <person name="Henrissat B."/>
            <person name="Kuo A."/>
            <person name="Liang C."/>
            <person name="Lipzen A."/>
            <person name="Lutzoni F."/>
            <person name="Magnuson J."/>
            <person name="Mondo S."/>
            <person name="Nolan M."/>
            <person name="Ohm R."/>
            <person name="Pangilinan J."/>
            <person name="Park H.-J."/>
            <person name="Ramirez L."/>
            <person name="Alfaro M."/>
            <person name="Sun H."/>
            <person name="Tritt A."/>
            <person name="Yoshinaga Y."/>
            <person name="Zwiers L.-H."/>
            <person name="Turgeon B."/>
            <person name="Goodwin S."/>
            <person name="Spatafora J."/>
            <person name="Crous P."/>
            <person name="Grigoriev I."/>
        </authorList>
    </citation>
    <scope>NUCLEOTIDE SEQUENCE</scope>
    <source>
        <strain evidence="7">CBS 480.64</strain>
    </source>
</reference>
<feature type="compositionally biased region" description="Basic and acidic residues" evidence="5">
    <location>
        <begin position="947"/>
        <end position="972"/>
    </location>
</feature>
<dbReference type="InterPro" id="IPR013783">
    <property type="entry name" value="Ig-like_fold"/>
</dbReference>
<dbReference type="InterPro" id="IPR000433">
    <property type="entry name" value="Znf_ZZ"/>
</dbReference>
<dbReference type="Pfam" id="PF16158">
    <property type="entry name" value="N_BRCA1_IG"/>
    <property type="match status" value="1"/>
</dbReference>
<dbReference type="CDD" id="cd02340">
    <property type="entry name" value="ZZ_NBR1_like"/>
    <property type="match status" value="2"/>
</dbReference>
<dbReference type="SUPFAM" id="SSF57850">
    <property type="entry name" value="RING/U-box"/>
    <property type="match status" value="4"/>
</dbReference>
<evidence type="ECO:0000256" key="4">
    <source>
        <dbReference type="PROSITE-ProRule" id="PRU00228"/>
    </source>
</evidence>
<evidence type="ECO:0000256" key="5">
    <source>
        <dbReference type="SAM" id="MobiDB-lite"/>
    </source>
</evidence>
<proteinExistence type="predicted"/>
<dbReference type="AlphaFoldDB" id="A0A6A7C5R3"/>
<feature type="compositionally biased region" description="Low complexity" evidence="5">
    <location>
        <begin position="690"/>
        <end position="712"/>
    </location>
</feature>
<dbReference type="PANTHER" id="PTHR20930:SF0">
    <property type="entry name" value="PROTEIN ILRUN"/>
    <property type="match status" value="1"/>
</dbReference>
<keyword evidence="2 4" id="KW-0863">Zinc-finger</keyword>
<protein>
    <recommendedName>
        <fullName evidence="6">ZZ-type domain-containing protein</fullName>
    </recommendedName>
</protein>
<dbReference type="CDD" id="cd02249">
    <property type="entry name" value="ZZ"/>
    <property type="match status" value="1"/>
</dbReference>
<evidence type="ECO:0000256" key="3">
    <source>
        <dbReference type="ARBA" id="ARBA00022833"/>
    </source>
</evidence>
<evidence type="ECO:0000259" key="6">
    <source>
        <dbReference type="PROSITE" id="PS50135"/>
    </source>
</evidence>
<dbReference type="Pfam" id="PF00569">
    <property type="entry name" value="ZZ"/>
    <property type="match status" value="2"/>
</dbReference>
<keyword evidence="3" id="KW-0862">Zinc</keyword>
<dbReference type="Proteomes" id="UP000799421">
    <property type="component" value="Unassembled WGS sequence"/>
</dbReference>
<gene>
    <name evidence="7" type="ORF">K470DRAFT_293119</name>
</gene>
<name>A0A6A7C5R3_9PEZI</name>
<dbReference type="InterPro" id="IPR041981">
    <property type="entry name" value="ZZZ3_ZZ"/>
</dbReference>
<feature type="region of interest" description="Disordered" evidence="5">
    <location>
        <begin position="474"/>
        <end position="515"/>
    </location>
</feature>
<accession>A0A6A7C5R3</accession>
<evidence type="ECO:0000256" key="2">
    <source>
        <dbReference type="ARBA" id="ARBA00022771"/>
    </source>
</evidence>
<dbReference type="PANTHER" id="PTHR20930">
    <property type="entry name" value="OVARIAN CARCINOMA ANTIGEN CA125-RELATED"/>
    <property type="match status" value="1"/>
</dbReference>
<dbReference type="Gene3D" id="3.30.60.90">
    <property type="match status" value="4"/>
</dbReference>
<dbReference type="Gene3D" id="2.60.40.10">
    <property type="entry name" value="Immunoglobulins"/>
    <property type="match status" value="1"/>
</dbReference>
<feature type="compositionally biased region" description="Low complexity" evidence="5">
    <location>
        <begin position="1026"/>
        <end position="1037"/>
    </location>
</feature>
<dbReference type="EMBL" id="MU005963">
    <property type="protein sequence ID" value="KAF2862936.1"/>
    <property type="molecule type" value="Genomic_DNA"/>
</dbReference>
<evidence type="ECO:0000313" key="8">
    <source>
        <dbReference type="Proteomes" id="UP000799421"/>
    </source>
</evidence>
<dbReference type="OrthoDB" id="661148at2759"/>
<feature type="region of interest" description="Disordered" evidence="5">
    <location>
        <begin position="883"/>
        <end position="1048"/>
    </location>
</feature>
<dbReference type="SMART" id="SM00291">
    <property type="entry name" value="ZnF_ZZ"/>
    <property type="match status" value="4"/>
</dbReference>
<feature type="compositionally biased region" description="Basic and acidic residues" evidence="5">
    <location>
        <begin position="883"/>
        <end position="932"/>
    </location>
</feature>
<feature type="domain" description="ZZ-type" evidence="6">
    <location>
        <begin position="195"/>
        <end position="250"/>
    </location>
</feature>
<organism evidence="7 8">
    <name type="scientific">Piedraia hortae CBS 480.64</name>
    <dbReference type="NCBI Taxonomy" id="1314780"/>
    <lineage>
        <taxon>Eukaryota</taxon>
        <taxon>Fungi</taxon>
        <taxon>Dikarya</taxon>
        <taxon>Ascomycota</taxon>
        <taxon>Pezizomycotina</taxon>
        <taxon>Dothideomycetes</taxon>
        <taxon>Dothideomycetidae</taxon>
        <taxon>Capnodiales</taxon>
        <taxon>Piedraiaceae</taxon>
        <taxon>Piedraia</taxon>
    </lineage>
</organism>
<dbReference type="CDD" id="cd02341">
    <property type="entry name" value="ZZ_ZZZ3"/>
    <property type="match status" value="1"/>
</dbReference>
<keyword evidence="8" id="KW-1185">Reference proteome</keyword>
<feature type="region of interest" description="Disordered" evidence="5">
    <location>
        <begin position="814"/>
        <end position="836"/>
    </location>
</feature>
<feature type="compositionally biased region" description="Acidic residues" evidence="5">
    <location>
        <begin position="1038"/>
        <end position="1048"/>
    </location>
</feature>